<dbReference type="SUPFAM" id="SSF50729">
    <property type="entry name" value="PH domain-like"/>
    <property type="match status" value="1"/>
</dbReference>
<evidence type="ECO:0000256" key="6">
    <source>
        <dbReference type="ARBA" id="ARBA00023055"/>
    </source>
</evidence>
<evidence type="ECO:0000313" key="13">
    <source>
        <dbReference type="Proteomes" id="UP000008743"/>
    </source>
</evidence>
<keyword evidence="8 10" id="KW-0472">Membrane</keyword>
<dbReference type="Pfam" id="PF26547">
    <property type="entry name" value="PDZD8_N"/>
    <property type="match status" value="1"/>
</dbReference>
<evidence type="ECO:0000256" key="9">
    <source>
        <dbReference type="SAM" id="MobiDB-lite"/>
    </source>
</evidence>
<organism evidence="12 13">
    <name type="scientific">Capsaspora owczarzaki (strain ATCC 30864)</name>
    <dbReference type="NCBI Taxonomy" id="595528"/>
    <lineage>
        <taxon>Eukaryota</taxon>
        <taxon>Filasterea</taxon>
        <taxon>Capsaspora</taxon>
    </lineage>
</organism>
<dbReference type="GO" id="GO:0005789">
    <property type="term" value="C:endoplasmic reticulum membrane"/>
    <property type="evidence" value="ECO:0007669"/>
    <property type="project" value="UniProtKB-SubCell"/>
</dbReference>
<proteinExistence type="predicted"/>
<keyword evidence="5 10" id="KW-1133">Transmembrane helix</keyword>
<gene>
    <name evidence="12" type="ORF">CAOG_005824</name>
</gene>
<keyword evidence="13" id="KW-1185">Reference proteome</keyword>
<evidence type="ECO:0000256" key="1">
    <source>
        <dbReference type="ARBA" id="ARBA00004586"/>
    </source>
</evidence>
<dbReference type="PROSITE" id="PS51847">
    <property type="entry name" value="SMP"/>
    <property type="match status" value="1"/>
</dbReference>
<feature type="region of interest" description="Disordered" evidence="9">
    <location>
        <begin position="550"/>
        <end position="576"/>
    </location>
</feature>
<feature type="transmembrane region" description="Helical" evidence="10">
    <location>
        <begin position="148"/>
        <end position="172"/>
    </location>
</feature>
<feature type="region of interest" description="Disordered" evidence="9">
    <location>
        <begin position="94"/>
        <end position="121"/>
    </location>
</feature>
<evidence type="ECO:0000256" key="3">
    <source>
        <dbReference type="ARBA" id="ARBA00022692"/>
    </source>
</evidence>
<comment type="subcellular location">
    <subcellularLocation>
        <location evidence="1">Endoplasmic reticulum membrane</location>
    </subcellularLocation>
</comment>
<keyword evidence="7" id="KW-0446">Lipid-binding</keyword>
<evidence type="ECO:0000256" key="4">
    <source>
        <dbReference type="ARBA" id="ARBA00022824"/>
    </source>
</evidence>
<protein>
    <recommendedName>
        <fullName evidence="11">SMP-LTD domain-containing protein</fullName>
    </recommendedName>
</protein>
<evidence type="ECO:0000256" key="8">
    <source>
        <dbReference type="ARBA" id="ARBA00023136"/>
    </source>
</evidence>
<evidence type="ECO:0000259" key="11">
    <source>
        <dbReference type="PROSITE" id="PS51847"/>
    </source>
</evidence>
<dbReference type="EMBL" id="KE346369">
    <property type="protein sequence ID" value="KJE95371.1"/>
    <property type="molecule type" value="Genomic_DNA"/>
</dbReference>
<dbReference type="Gene3D" id="2.30.29.30">
    <property type="entry name" value="Pleckstrin-homology domain (PH domain)/Phosphotyrosine-binding domain (PTB)"/>
    <property type="match status" value="1"/>
</dbReference>
<dbReference type="GO" id="GO:0006869">
    <property type="term" value="P:lipid transport"/>
    <property type="evidence" value="ECO:0007669"/>
    <property type="project" value="UniProtKB-KW"/>
</dbReference>
<reference evidence="13" key="1">
    <citation type="submission" date="2011-02" db="EMBL/GenBank/DDBJ databases">
        <title>The Genome Sequence of Capsaspora owczarzaki ATCC 30864.</title>
        <authorList>
            <person name="Russ C."/>
            <person name="Cuomo C."/>
            <person name="Burger G."/>
            <person name="Gray M.W."/>
            <person name="Holland P.W.H."/>
            <person name="King N."/>
            <person name="Lang F.B.F."/>
            <person name="Roger A.J."/>
            <person name="Ruiz-Trillo I."/>
            <person name="Young S.K."/>
            <person name="Zeng Q."/>
            <person name="Gargeya S."/>
            <person name="Alvarado L."/>
            <person name="Berlin A."/>
            <person name="Chapman S.B."/>
            <person name="Chen Z."/>
            <person name="Freedman E."/>
            <person name="Gellesch M."/>
            <person name="Goldberg J."/>
            <person name="Griggs A."/>
            <person name="Gujja S."/>
            <person name="Heilman E."/>
            <person name="Heiman D."/>
            <person name="Howarth C."/>
            <person name="Mehta T."/>
            <person name="Neiman D."/>
            <person name="Pearson M."/>
            <person name="Roberts A."/>
            <person name="Saif S."/>
            <person name="Shea T."/>
            <person name="Shenoy N."/>
            <person name="Sisk P."/>
            <person name="Stolte C."/>
            <person name="Sykes S."/>
            <person name="White J."/>
            <person name="Yandava C."/>
            <person name="Haas B."/>
            <person name="Nusbaum C."/>
            <person name="Birren B."/>
        </authorList>
    </citation>
    <scope>NUCLEOTIDE SEQUENCE</scope>
    <source>
        <strain evidence="13">ATCC 30864</strain>
    </source>
</reference>
<keyword evidence="4" id="KW-0256">Endoplasmic reticulum</keyword>
<dbReference type="PhylomeDB" id="A0A0D2UJU2"/>
<dbReference type="PANTHER" id="PTHR13466:SF0">
    <property type="entry name" value="SMP-LTD DOMAIN-CONTAINING PROTEIN"/>
    <property type="match status" value="1"/>
</dbReference>
<feature type="domain" description="SMP-LTD" evidence="11">
    <location>
        <begin position="205"/>
        <end position="389"/>
    </location>
</feature>
<name>A0A0D2UJU2_CAPO3</name>
<sequence length="576" mass="62873">MAAIVNAEHQLTQPEPPAITSAVIHDSISSSSSSCTGSRHSDALVPSRTEQLEAASSAQIAAVSQPSALLQLLHAHGVTHATLQDAESLLAGQSISHGRSEHASSSSSDHHAEVHHHQPSSPGVYRPLLLLLQSLETLRETAGTSAGVLFGILIAIVPQVFVVLLLIVFPTLTRQMPYLLKKPQVLVKPPAEHARITQLLERAPTKESCIWLNALASRLWIELHQTKIKPLFTKLVQDELDDLFKLPAGGFLISATVVECNGPPSAPSFSNMSIIHPQGEVPSVMLAADISALSGFQFAVKLAVRYLEAPIYVALQCEKFEAQLLIEIFKRPESMISYGFSRMPHLDLKINSFVLHQHTDSLRRLIFSLVKKMLTKKFVLPNLKTRWMNPQAPPFRQGYLMHFIRKSDPTTEKILPATWKRGWVVLKSKSLTIFENHLVPRPFLTVPLECISSNEVALSDSQRYCMALEAGPIGSLFLASRTPVLGWQMAINDAVSRLRQHPVKVPTAEEIVVELPPKTATLSTSTAVVTGYPTPPPMVSTAHPKLAATPSMMSQARGAKSGLGTGAHPPSILKHT</sequence>
<dbReference type="InterPro" id="IPR031468">
    <property type="entry name" value="SMP_LBD"/>
</dbReference>
<dbReference type="InParanoid" id="A0A0D2UJU2"/>
<dbReference type="AlphaFoldDB" id="A0A0D2UJU2"/>
<dbReference type="Proteomes" id="UP000008743">
    <property type="component" value="Unassembled WGS sequence"/>
</dbReference>
<dbReference type="GO" id="GO:0008289">
    <property type="term" value="F:lipid binding"/>
    <property type="evidence" value="ECO:0007669"/>
    <property type="project" value="UniProtKB-KW"/>
</dbReference>
<evidence type="ECO:0000313" key="12">
    <source>
        <dbReference type="EMBL" id="KJE95371.1"/>
    </source>
</evidence>
<evidence type="ECO:0000256" key="7">
    <source>
        <dbReference type="ARBA" id="ARBA00023121"/>
    </source>
</evidence>
<evidence type="ECO:0000256" key="5">
    <source>
        <dbReference type="ARBA" id="ARBA00022989"/>
    </source>
</evidence>
<evidence type="ECO:0000256" key="2">
    <source>
        <dbReference type="ARBA" id="ARBA00022448"/>
    </source>
</evidence>
<keyword evidence="6" id="KW-0445">Lipid transport</keyword>
<dbReference type="InterPro" id="IPR011993">
    <property type="entry name" value="PH-like_dom_sf"/>
</dbReference>
<dbReference type="PANTHER" id="PTHR13466">
    <property type="entry name" value="TEX2 PROTEIN-RELATED"/>
    <property type="match status" value="1"/>
</dbReference>
<evidence type="ECO:0000256" key="10">
    <source>
        <dbReference type="SAM" id="Phobius"/>
    </source>
</evidence>
<dbReference type="CDD" id="cd21674">
    <property type="entry name" value="SMP_PDZD8"/>
    <property type="match status" value="1"/>
</dbReference>
<feature type="compositionally biased region" description="Basic and acidic residues" evidence="9">
    <location>
        <begin position="98"/>
        <end position="116"/>
    </location>
</feature>
<accession>A0A0D2UJU2</accession>
<dbReference type="InterPro" id="IPR058801">
    <property type="entry name" value="PDZD8_N"/>
</dbReference>
<keyword evidence="2" id="KW-0813">Transport</keyword>
<keyword evidence="3 10" id="KW-0812">Transmembrane</keyword>